<evidence type="ECO:0000313" key="2">
    <source>
        <dbReference type="EMBL" id="QIW54216.1"/>
    </source>
</evidence>
<protein>
    <recommendedName>
        <fullName evidence="1">RNA polymerase sigma-70 region 4 domain-containing protein</fullName>
    </recommendedName>
</protein>
<dbReference type="GO" id="GO:0003700">
    <property type="term" value="F:DNA-binding transcription factor activity"/>
    <property type="evidence" value="ECO:0007669"/>
    <property type="project" value="InterPro"/>
</dbReference>
<organism evidence="2 3">
    <name type="scientific">Pseudolactococcus raffinolactis</name>
    <dbReference type="NCBI Taxonomy" id="1366"/>
    <lineage>
        <taxon>Bacteria</taxon>
        <taxon>Bacillati</taxon>
        <taxon>Bacillota</taxon>
        <taxon>Bacilli</taxon>
        <taxon>Lactobacillales</taxon>
        <taxon>Streptococcaceae</taxon>
        <taxon>Pseudolactococcus</taxon>
    </lineage>
</organism>
<name>A0A6H0UFV9_9LACT</name>
<dbReference type="RefSeq" id="WP_167838879.1">
    <property type="nucleotide sequence ID" value="NZ_CP047616.1"/>
</dbReference>
<reference evidence="2 3" key="1">
    <citation type="submission" date="2019-12" db="EMBL/GenBank/DDBJ databases">
        <title>Whole genome sequences of Lactococcus raffinolactis strains isolated from sewage.</title>
        <authorList>
            <person name="Ybazeta G."/>
            <person name="Ross M."/>
            <person name="Brabant-Kirwan D."/>
            <person name="Saleh M."/>
            <person name="Dillon J.A."/>
            <person name="Splinter K."/>
            <person name="Nokhbeh R."/>
        </authorList>
    </citation>
    <scope>NUCLEOTIDE SEQUENCE [LARGE SCALE GENOMIC DNA]</scope>
    <source>
        <strain evidence="2 3">Lr_19_5</strain>
    </source>
</reference>
<dbReference type="InterPro" id="IPR007630">
    <property type="entry name" value="RNA_pol_sigma70_r4"/>
</dbReference>
<dbReference type="GO" id="GO:0006352">
    <property type="term" value="P:DNA-templated transcription initiation"/>
    <property type="evidence" value="ECO:0007669"/>
    <property type="project" value="InterPro"/>
</dbReference>
<dbReference type="Gene3D" id="1.10.10.10">
    <property type="entry name" value="Winged helix-like DNA-binding domain superfamily/Winged helix DNA-binding domain"/>
    <property type="match status" value="1"/>
</dbReference>
<dbReference type="InterPro" id="IPR013324">
    <property type="entry name" value="RNA_pol_sigma_r3/r4-like"/>
</dbReference>
<dbReference type="EMBL" id="CP047616">
    <property type="protein sequence ID" value="QIW54216.1"/>
    <property type="molecule type" value="Genomic_DNA"/>
</dbReference>
<evidence type="ECO:0000259" key="1">
    <source>
        <dbReference type="Pfam" id="PF04545"/>
    </source>
</evidence>
<gene>
    <name evidence="2" type="ORF">GU336_08730</name>
</gene>
<dbReference type="Pfam" id="PF04545">
    <property type="entry name" value="Sigma70_r4"/>
    <property type="match status" value="1"/>
</dbReference>
<dbReference type="AlphaFoldDB" id="A0A6H0UFV9"/>
<dbReference type="Proteomes" id="UP000501945">
    <property type="component" value="Chromosome"/>
</dbReference>
<accession>A0A6H0UFV9</accession>
<sequence length="724" mass="85621">MITNEISDSIYLLNNVFDSGSTSDFWANKGYKTLSSLEGKTIEELLEIPNVGLKKAQQTVDAIKSILSDTCVLKMKYQNNQEALEKVREKQRKKKLEDEFLNSIDAGDIIDIPENISLDFINQQVLEKKIVIIGTKARRYYISVSNFLNSDFKFKEVLLEKIAGKTLQEIGDNFQVSRERVRQILKKINIPVTYEEYLYKDVFSEYDFTLEEFIELFQVSNEVYGILKEKFMLGTKSSYEYVWYNNFSQELKDRYLDKNNLYYSFRNKFEKKSPSTMFNEILFTNKEKIFTPTSMLQELSYETNERNIQGYVSRSNYAIESKNSQFRFYDNNIAIEDVEKLKRIFDLPFGIYHNKMIYDLNRVLMDDLELLDGYELANLLKRIGYEYFSLNKIVRQAEFYIGYNDKHDFFDDILLNYDGVELEEVGMIVEGIYGISSGNTINYLWREYSDFIYKNKINIDVDKPSNEDFYCELLENLGDEIYMLEKVQELTKKLTVGKYNLSQGILNKIGYTMRQSYVVKNDFTNITQAVDSIILKNDFYEYHNTAVEKSQFFKNRLTRLQEEYKLFRISKNKYVSGNRVKLDTELLNDFIDEAIKFGNSNRWFTYYSMISDGFSHELIDLGFDDIFYESLLKITSKMKYIPTIHPVYMVTNESLTLEKFLMEYLDKCVSIDVYDMLDDIKNIYGLDFSKDKVKWTLLNGGANYSEPMNKFYSTKEQYLKEIYR</sequence>
<feature type="domain" description="RNA polymerase sigma-70 region 4" evidence="1">
    <location>
        <begin position="163"/>
        <end position="187"/>
    </location>
</feature>
<proteinExistence type="predicted"/>
<dbReference type="InterPro" id="IPR036388">
    <property type="entry name" value="WH-like_DNA-bd_sf"/>
</dbReference>
<evidence type="ECO:0000313" key="3">
    <source>
        <dbReference type="Proteomes" id="UP000501945"/>
    </source>
</evidence>
<dbReference type="SUPFAM" id="SSF88659">
    <property type="entry name" value="Sigma3 and sigma4 domains of RNA polymerase sigma factors"/>
    <property type="match status" value="1"/>
</dbReference>